<comment type="caution">
    <text evidence="2">The sequence shown here is derived from an EMBL/GenBank/DDBJ whole genome shotgun (WGS) entry which is preliminary data.</text>
</comment>
<dbReference type="Pfam" id="PF03068">
    <property type="entry name" value="PAD"/>
    <property type="match status" value="1"/>
</dbReference>
<proteinExistence type="predicted"/>
<dbReference type="Gene3D" id="3.75.10.10">
    <property type="entry name" value="L-arginine/glycine Amidinotransferase, Chain A"/>
    <property type="match status" value="1"/>
</dbReference>
<name>A1ZC69_MICM2</name>
<dbReference type="InterPro" id="IPR013530">
    <property type="entry name" value="PAD_C"/>
</dbReference>
<dbReference type="Proteomes" id="UP000004095">
    <property type="component" value="Unassembled WGS sequence"/>
</dbReference>
<dbReference type="InterPro" id="IPR004303">
    <property type="entry name" value="PAD"/>
</dbReference>
<accession>A1ZC69</accession>
<evidence type="ECO:0000313" key="3">
    <source>
        <dbReference type="Proteomes" id="UP000004095"/>
    </source>
</evidence>
<dbReference type="Gene3D" id="2.60.40.1700">
    <property type="entry name" value="Protein-arginine deiminase, central domain"/>
    <property type="match status" value="1"/>
</dbReference>
<dbReference type="GO" id="GO:0005737">
    <property type="term" value="C:cytoplasm"/>
    <property type="evidence" value="ECO:0007669"/>
    <property type="project" value="InterPro"/>
</dbReference>
<keyword evidence="3" id="KW-1185">Reference proteome</keyword>
<dbReference type="PANTHER" id="PTHR10837:SF8">
    <property type="entry name" value="PROTEIN-ARGININE DEIMINASE"/>
    <property type="match status" value="1"/>
</dbReference>
<dbReference type="eggNOG" id="COG1193">
    <property type="taxonomic scope" value="Bacteria"/>
</dbReference>
<reference evidence="2 3" key="1">
    <citation type="submission" date="2007-01" db="EMBL/GenBank/DDBJ databases">
        <authorList>
            <person name="Haygood M."/>
            <person name="Podell S."/>
            <person name="Anderson C."/>
            <person name="Hopkinson B."/>
            <person name="Roe K."/>
            <person name="Barbeau K."/>
            <person name="Gaasterland T."/>
            <person name="Ferriera S."/>
            <person name="Johnson J."/>
            <person name="Kravitz S."/>
            <person name="Beeson K."/>
            <person name="Sutton G."/>
            <person name="Rogers Y.-H."/>
            <person name="Friedman R."/>
            <person name="Frazier M."/>
            <person name="Venter J.C."/>
        </authorList>
    </citation>
    <scope>NUCLEOTIDE SEQUENCE [LARGE SCALE GENOMIC DNA]</scope>
    <source>
        <strain evidence="2 3">ATCC 23134</strain>
    </source>
</reference>
<dbReference type="SUPFAM" id="SSF55909">
    <property type="entry name" value="Pentein"/>
    <property type="match status" value="1"/>
</dbReference>
<dbReference type="GO" id="GO:0004668">
    <property type="term" value="F:protein-arginine deiminase activity"/>
    <property type="evidence" value="ECO:0007669"/>
    <property type="project" value="UniProtKB-EC"/>
</dbReference>
<dbReference type="InterPro" id="IPR036556">
    <property type="entry name" value="PAD_central_sf"/>
</dbReference>
<feature type="domain" description="Protein-arginine deiminase C-terminal" evidence="1">
    <location>
        <begin position="296"/>
        <end position="695"/>
    </location>
</feature>
<gene>
    <name evidence="2" type="ORF">M23134_01900</name>
</gene>
<dbReference type="AlphaFoldDB" id="A1ZC69"/>
<dbReference type="RefSeq" id="WP_002692630.1">
    <property type="nucleotide sequence ID" value="NZ_AAWS01000001.1"/>
</dbReference>
<protein>
    <submittedName>
        <fullName evidence="2">Protein-arginine deiminase type IV</fullName>
        <ecNumber evidence="2">3.5.3.15</ecNumber>
    </submittedName>
</protein>
<dbReference type="EC" id="3.5.3.15" evidence="2"/>
<dbReference type="OrthoDB" id="249764at2"/>
<sequence>MNKTLVKKHTQVVLIEKKQRKRIKLVPPQKKIKQCVLKTSLKYFEIECKLQDEWIPLKAQEVLKVEAFSLEPELWIVPKSDKKYATILFEYHLHNDPTTYQIVFQVYQFRLELKLDNQCFDSPYTKDHSIGKYHWIWGKTNGEDAEMTQSNQQWGGIILADLDQDKDDFDFSENPQGGTTELVQLQVVLPFATLPPGIDLQLYLETSFSDAHYFGLYAPHNKDYQLILGSDKEKPPNLLAAQSQNKVYKTSAKIGLESQCFYLRANHLPNSFFDGIITIKLKLKGSKVKEVPIEVIAEDHLIVRVAPWLMMPNTQEVKKVHIIRIDSETAGETANSDQFIKKLRGILGDKLVVSDASNFDGDRWIQDEFVIGYCQGVKQVMPVVCDGPRDRGLNKYPQLHLLKADFGQVSIAGNKKSTLDSFGNLEVSPPVEGYPFGRIIMGASPKQGFKHSPRQIAHQLKGFLHAQKVQSPIEIFSDWLAVGHVDEIINFVPAHNPSSDKNFKMLIASSKKAIDVLSYVYFSDTHRVFYLPFEQEKQNSRDILKKWLHDYWEINHRIQLFLDWNRQLLKKELGLTEDDIIDVPVLFKERKSDRRALPLLPNMVNQLVITEANASFSIVPKSYGPVKTSAGGLTLDLDPNNIHYLFEDQLKTEFEAIGHQVYFVDDTDLYFKRGGGIHCATNVERAYFANKKWWKYKPPNAHDI</sequence>
<dbReference type="GO" id="GO:0005509">
    <property type="term" value="F:calcium ion binding"/>
    <property type="evidence" value="ECO:0007669"/>
    <property type="project" value="InterPro"/>
</dbReference>
<evidence type="ECO:0000259" key="1">
    <source>
        <dbReference type="Pfam" id="PF03068"/>
    </source>
</evidence>
<dbReference type="PANTHER" id="PTHR10837">
    <property type="entry name" value="PEPTIDYLARGININE DEIMINASE"/>
    <property type="match status" value="1"/>
</dbReference>
<keyword evidence="2" id="KW-0378">Hydrolase</keyword>
<dbReference type="SUPFAM" id="SSF110083">
    <property type="entry name" value="Peptidylarginine deiminase Pad4, middle domain"/>
    <property type="match status" value="1"/>
</dbReference>
<evidence type="ECO:0000313" key="2">
    <source>
        <dbReference type="EMBL" id="EAY31871.1"/>
    </source>
</evidence>
<dbReference type="EMBL" id="AAWS01000001">
    <property type="protein sequence ID" value="EAY31871.1"/>
    <property type="molecule type" value="Genomic_DNA"/>
</dbReference>
<organism evidence="2 3">
    <name type="scientific">Microscilla marina ATCC 23134</name>
    <dbReference type="NCBI Taxonomy" id="313606"/>
    <lineage>
        <taxon>Bacteria</taxon>
        <taxon>Pseudomonadati</taxon>
        <taxon>Bacteroidota</taxon>
        <taxon>Cytophagia</taxon>
        <taxon>Cytophagales</taxon>
        <taxon>Microscillaceae</taxon>
        <taxon>Microscilla</taxon>
    </lineage>
</organism>